<keyword evidence="3" id="KW-0547">Nucleotide-binding</keyword>
<dbReference type="Pfam" id="PF00069">
    <property type="entry name" value="Pkinase"/>
    <property type="match status" value="1"/>
</dbReference>
<dbReference type="GO" id="GO:0004674">
    <property type="term" value="F:protein serine/threonine kinase activity"/>
    <property type="evidence" value="ECO:0007669"/>
    <property type="project" value="UniProtKB-KW"/>
</dbReference>
<proteinExistence type="predicted"/>
<dbReference type="Proteomes" id="UP000006729">
    <property type="component" value="Chromosome 1"/>
</dbReference>
<evidence type="ECO:0000256" key="3">
    <source>
        <dbReference type="ARBA" id="ARBA00022741"/>
    </source>
</evidence>
<protein>
    <recommendedName>
        <fullName evidence="6">Protein kinase domain-containing protein</fullName>
    </recommendedName>
</protein>
<evidence type="ECO:0000313" key="8">
    <source>
        <dbReference type="Proteomes" id="UP000006729"/>
    </source>
</evidence>
<dbReference type="InterPro" id="IPR000719">
    <property type="entry name" value="Prot_kinase_dom"/>
</dbReference>
<evidence type="ECO:0000256" key="1">
    <source>
        <dbReference type="ARBA" id="ARBA00022527"/>
    </source>
</evidence>
<dbReference type="AlphaFoldDB" id="A0A2K2CBV7"/>
<dbReference type="FunFam" id="1.10.510.10:FF:001019">
    <property type="entry name" value="G-type lectin S-receptor-like serine/threonine-protein kinase B120"/>
    <property type="match status" value="1"/>
</dbReference>
<dbReference type="InterPro" id="IPR011009">
    <property type="entry name" value="Kinase-like_dom_sf"/>
</dbReference>
<dbReference type="GO" id="GO:0005524">
    <property type="term" value="F:ATP binding"/>
    <property type="evidence" value="ECO:0007669"/>
    <property type="project" value="UniProtKB-KW"/>
</dbReference>
<evidence type="ECO:0000256" key="2">
    <source>
        <dbReference type="ARBA" id="ARBA00022679"/>
    </source>
</evidence>
<accession>A0A2K2CBV7</accession>
<dbReference type="EMBL" id="CM009290">
    <property type="protein sequence ID" value="PNT59507.2"/>
    <property type="molecule type" value="Genomic_DNA"/>
</dbReference>
<keyword evidence="4" id="KW-0418">Kinase</keyword>
<comment type="caution">
    <text evidence="7">The sequence shown here is derived from an EMBL/GenBank/DDBJ whole genome shotgun (WGS) entry which is preliminary data.</text>
</comment>
<reference evidence="7 8" key="1">
    <citation type="journal article" date="2006" name="Science">
        <title>The genome of black cottonwood, Populus trichocarpa (Torr. &amp; Gray).</title>
        <authorList>
            <person name="Tuskan G.A."/>
            <person name="Difazio S."/>
            <person name="Jansson S."/>
            <person name="Bohlmann J."/>
            <person name="Grigoriev I."/>
            <person name="Hellsten U."/>
            <person name="Putnam N."/>
            <person name="Ralph S."/>
            <person name="Rombauts S."/>
            <person name="Salamov A."/>
            <person name="Schein J."/>
            <person name="Sterck L."/>
            <person name="Aerts A."/>
            <person name="Bhalerao R.R."/>
            <person name="Bhalerao R.P."/>
            <person name="Blaudez D."/>
            <person name="Boerjan W."/>
            <person name="Brun A."/>
            <person name="Brunner A."/>
            <person name="Busov V."/>
            <person name="Campbell M."/>
            <person name="Carlson J."/>
            <person name="Chalot M."/>
            <person name="Chapman J."/>
            <person name="Chen G.L."/>
            <person name="Cooper D."/>
            <person name="Coutinho P.M."/>
            <person name="Couturier J."/>
            <person name="Covert S."/>
            <person name="Cronk Q."/>
            <person name="Cunningham R."/>
            <person name="Davis J."/>
            <person name="Degroeve S."/>
            <person name="Dejardin A."/>
            <person name="Depamphilis C."/>
            <person name="Detter J."/>
            <person name="Dirks B."/>
            <person name="Dubchak I."/>
            <person name="Duplessis S."/>
            <person name="Ehlting J."/>
            <person name="Ellis B."/>
            <person name="Gendler K."/>
            <person name="Goodstein D."/>
            <person name="Gribskov M."/>
            <person name="Grimwood J."/>
            <person name="Groover A."/>
            <person name="Gunter L."/>
            <person name="Hamberger B."/>
            <person name="Heinze B."/>
            <person name="Helariutta Y."/>
            <person name="Henrissat B."/>
            <person name="Holligan D."/>
            <person name="Holt R."/>
            <person name="Huang W."/>
            <person name="Islam-Faridi N."/>
            <person name="Jones S."/>
            <person name="Jones-Rhoades M."/>
            <person name="Jorgensen R."/>
            <person name="Joshi C."/>
            <person name="Kangasjarvi J."/>
            <person name="Karlsson J."/>
            <person name="Kelleher C."/>
            <person name="Kirkpatrick R."/>
            <person name="Kirst M."/>
            <person name="Kohler A."/>
            <person name="Kalluri U."/>
            <person name="Larimer F."/>
            <person name="Leebens-Mack J."/>
            <person name="Leple J.C."/>
            <person name="Locascio P."/>
            <person name="Lou Y."/>
            <person name="Lucas S."/>
            <person name="Martin F."/>
            <person name="Montanini B."/>
            <person name="Napoli C."/>
            <person name="Nelson D.R."/>
            <person name="Nelson C."/>
            <person name="Nieminen K."/>
            <person name="Nilsson O."/>
            <person name="Pereda V."/>
            <person name="Peter G."/>
            <person name="Philippe R."/>
            <person name="Pilate G."/>
            <person name="Poliakov A."/>
            <person name="Razumovskaya J."/>
            <person name="Richardson P."/>
            <person name="Rinaldi C."/>
            <person name="Ritland K."/>
            <person name="Rouze P."/>
            <person name="Ryaboy D."/>
            <person name="Schmutz J."/>
            <person name="Schrader J."/>
            <person name="Segerman B."/>
            <person name="Shin H."/>
            <person name="Siddiqui A."/>
            <person name="Sterky F."/>
            <person name="Terry A."/>
            <person name="Tsai C.J."/>
            <person name="Uberbacher E."/>
            <person name="Unneberg P."/>
            <person name="Vahala J."/>
            <person name="Wall K."/>
            <person name="Wessler S."/>
            <person name="Yang G."/>
            <person name="Yin T."/>
            <person name="Douglas C."/>
            <person name="Marra M."/>
            <person name="Sandberg G."/>
            <person name="Van de Peer Y."/>
            <person name="Rokhsar D."/>
        </authorList>
    </citation>
    <scope>NUCLEOTIDE SEQUENCE [LARGE SCALE GENOMIC DNA]</scope>
    <source>
        <strain evidence="8">cv. Nisqually</strain>
    </source>
</reference>
<organism evidence="7 8">
    <name type="scientific">Populus trichocarpa</name>
    <name type="common">Western balsam poplar</name>
    <name type="synonym">Populus balsamifera subsp. trichocarpa</name>
    <dbReference type="NCBI Taxonomy" id="3694"/>
    <lineage>
        <taxon>Eukaryota</taxon>
        <taxon>Viridiplantae</taxon>
        <taxon>Streptophyta</taxon>
        <taxon>Embryophyta</taxon>
        <taxon>Tracheophyta</taxon>
        <taxon>Spermatophyta</taxon>
        <taxon>Magnoliopsida</taxon>
        <taxon>eudicotyledons</taxon>
        <taxon>Gunneridae</taxon>
        <taxon>Pentapetalae</taxon>
        <taxon>rosids</taxon>
        <taxon>fabids</taxon>
        <taxon>Malpighiales</taxon>
        <taxon>Salicaceae</taxon>
        <taxon>Saliceae</taxon>
        <taxon>Populus</taxon>
    </lineage>
</organism>
<sequence length="831" mass="94021">MKRHEFFMGGQTILFLLSIVFFLSIPSTAIESINATQSLEDGDTLVSSEGHFELGFFSPGNSRNRYMGIWYKKISSFTVVWVANRNTPLNDSSGMLKFVDHGNLAFINSTNGTIWSSNISRAAINPVAQLLDTGNLVVRAENDNDPENFLWQSFDYPGDSFLPGMKYGISFVTGLNRYLTSWKSPSDPSTGKYTNKLDPNGLPQYFLSQGSVDQFRSGPWNGLRFSGMINLKPNPIYTFEFVFNQEEIYYKYQIANSSVLSRMVLSPDGVLQRFTWIDRTQDWTLYLTANMDNCDRFALCGAHGVCNINNSPACDCLKEFEPKSLEEWTAADWSQGCVRKAPLDCSNGEGFIKYTGIKVPDTRKSWYNKTINLEECEEVCLKNCSCTAYANLDVRDGGSGCVLWFGDLIDIRQYNENGQDIYIRIAASVIDKLVKSRGKKRVRIIVIPVSLVAFSLLALCLFLRFLRKNKQQQLTREGNVVTNPEQDRTKESRNEDLELPLFDLATLTDATNCFSINNKLGQGGFGPVYKGILQDGQEIAVKRLSKRSRQGINEFRNEVVCIAKLQHRNLVKLLGCCIELEERMLIYEYMPNKSLDSFIFDKRRNMLLDWTKRFPIINGIARGLLYLHQDSRLRIIHRDLKASNILLDYEMNPKISDFGMARSFGGDETSANTSRIVGTYGYMSPEYAIDGLFSVKSDVFSFGVLVLEIVSGRKNRGFRHAEHKLNLLGHAWMLHKEGRPLDLIDESIVDTCIISEVLRSIEVALLCVQKSPEDRPKMSNVVLMLSSDIVLPQPKEPGFFTERDLSNDSSSTIKHEISSVNELTSTLLEAR</sequence>
<dbReference type="InParanoid" id="A0A2K2CBV7"/>
<evidence type="ECO:0000313" key="7">
    <source>
        <dbReference type="EMBL" id="PNT59507.2"/>
    </source>
</evidence>
<gene>
    <name evidence="7" type="ORF">POPTR_001G413800v4</name>
</gene>
<dbReference type="PANTHER" id="PTHR27002:SF851">
    <property type="entry name" value="G-TYPE LECTIN S-RECEPTOR-LIKE SERINE_THREONINE-PROTEIN KINASE SD1-1"/>
    <property type="match status" value="1"/>
</dbReference>
<dbReference type="SUPFAM" id="SSF56112">
    <property type="entry name" value="Protein kinase-like (PK-like)"/>
    <property type="match status" value="1"/>
</dbReference>
<evidence type="ECO:0000256" key="4">
    <source>
        <dbReference type="ARBA" id="ARBA00022777"/>
    </source>
</evidence>
<evidence type="ECO:0000256" key="5">
    <source>
        <dbReference type="ARBA" id="ARBA00022840"/>
    </source>
</evidence>
<name>A0A2K2CBV7_POPTR</name>
<keyword evidence="1" id="KW-0723">Serine/threonine-protein kinase</keyword>
<keyword evidence="8" id="KW-1185">Reference proteome</keyword>
<evidence type="ECO:0000259" key="6">
    <source>
        <dbReference type="PROSITE" id="PS50011"/>
    </source>
</evidence>
<keyword evidence="5" id="KW-0067">ATP-binding</keyword>
<dbReference type="PANTHER" id="PTHR27002">
    <property type="entry name" value="RECEPTOR-LIKE SERINE/THREONINE-PROTEIN KINASE SD1-8"/>
    <property type="match status" value="1"/>
</dbReference>
<keyword evidence="2" id="KW-0808">Transferase</keyword>
<dbReference type="PROSITE" id="PS50011">
    <property type="entry name" value="PROTEIN_KINASE_DOM"/>
    <property type="match status" value="1"/>
</dbReference>
<dbReference type="Gene3D" id="1.10.510.10">
    <property type="entry name" value="Transferase(Phosphotransferase) domain 1"/>
    <property type="match status" value="1"/>
</dbReference>